<feature type="domain" description="VWFD" evidence="4">
    <location>
        <begin position="195"/>
        <end position="378"/>
    </location>
</feature>
<dbReference type="FunFam" id="2.10.25.10:FF:000674">
    <property type="entry name" value="Mucin-2"/>
    <property type="match status" value="1"/>
</dbReference>
<evidence type="ECO:0000259" key="4">
    <source>
        <dbReference type="PROSITE" id="PS51233"/>
    </source>
</evidence>
<name>A0A8C4RG29_ERPCA</name>
<dbReference type="Gene3D" id="2.10.25.10">
    <property type="entry name" value="Laminin"/>
    <property type="match status" value="3"/>
</dbReference>
<dbReference type="GO" id="GO:0005615">
    <property type="term" value="C:extracellular space"/>
    <property type="evidence" value="ECO:0007669"/>
    <property type="project" value="TreeGrafter"/>
</dbReference>
<dbReference type="Ensembl" id="ENSECRT00000001235.1">
    <property type="protein sequence ID" value="ENSECRP00000001212.1"/>
    <property type="gene ID" value="ENSECRG00000000713.1"/>
</dbReference>
<dbReference type="AlphaFoldDB" id="A0A8C4RG29"/>
<dbReference type="SMART" id="SM00215">
    <property type="entry name" value="VWC_out"/>
    <property type="match status" value="2"/>
</dbReference>
<evidence type="ECO:0000313" key="5">
    <source>
        <dbReference type="Ensembl" id="ENSECRP00000001212.1"/>
    </source>
</evidence>
<dbReference type="Proteomes" id="UP000694620">
    <property type="component" value="Chromosome 1"/>
</dbReference>
<keyword evidence="1" id="KW-0677">Repeat</keyword>
<dbReference type="PROSITE" id="PS51233">
    <property type="entry name" value="VWFD"/>
    <property type="match status" value="2"/>
</dbReference>
<dbReference type="InterPro" id="IPR014853">
    <property type="entry name" value="VWF/SSPO/ZAN-like_Cys-rich_dom"/>
</dbReference>
<dbReference type="PANTHER" id="PTHR11339">
    <property type="entry name" value="EXTRACELLULAR MATRIX GLYCOPROTEIN RELATED"/>
    <property type="match status" value="1"/>
</dbReference>
<dbReference type="InterPro" id="IPR001846">
    <property type="entry name" value="VWF_type-D"/>
</dbReference>
<accession>A0A8C4RG29</accession>
<protein>
    <recommendedName>
        <fullName evidence="4">VWFD domain-containing protein</fullName>
    </recommendedName>
</protein>
<keyword evidence="3" id="KW-0325">Glycoprotein</keyword>
<dbReference type="Pfam" id="PF00094">
    <property type="entry name" value="VWD"/>
    <property type="match status" value="3"/>
</dbReference>
<dbReference type="SUPFAM" id="SSF57567">
    <property type="entry name" value="Serine protease inhibitors"/>
    <property type="match status" value="3"/>
</dbReference>
<keyword evidence="6" id="KW-1185">Reference proteome</keyword>
<evidence type="ECO:0000256" key="2">
    <source>
        <dbReference type="ARBA" id="ARBA00023157"/>
    </source>
</evidence>
<dbReference type="GO" id="GO:0031012">
    <property type="term" value="C:extracellular matrix"/>
    <property type="evidence" value="ECO:0007669"/>
    <property type="project" value="TreeGrafter"/>
</dbReference>
<keyword evidence="2" id="KW-1015">Disulfide bond</keyword>
<evidence type="ECO:0000256" key="3">
    <source>
        <dbReference type="ARBA" id="ARBA00023180"/>
    </source>
</evidence>
<dbReference type="InterPro" id="IPR050780">
    <property type="entry name" value="Mucin_vWF_Thrombospondin_sf"/>
</dbReference>
<reference evidence="5" key="2">
    <citation type="submission" date="2025-08" db="UniProtKB">
        <authorList>
            <consortium name="Ensembl"/>
        </authorList>
    </citation>
    <scope>IDENTIFICATION</scope>
</reference>
<dbReference type="PANTHER" id="PTHR11339:SF408">
    <property type="entry name" value="MUCIN-5B"/>
    <property type="match status" value="1"/>
</dbReference>
<dbReference type="SUPFAM" id="SSF57603">
    <property type="entry name" value="FnI-like domain"/>
    <property type="match status" value="2"/>
</dbReference>
<organism evidence="5 6">
    <name type="scientific">Erpetoichthys calabaricus</name>
    <name type="common">Rope fish</name>
    <name type="synonym">Calamoichthys calabaricus</name>
    <dbReference type="NCBI Taxonomy" id="27687"/>
    <lineage>
        <taxon>Eukaryota</taxon>
        <taxon>Metazoa</taxon>
        <taxon>Chordata</taxon>
        <taxon>Craniata</taxon>
        <taxon>Vertebrata</taxon>
        <taxon>Euteleostomi</taxon>
        <taxon>Actinopterygii</taxon>
        <taxon>Polypteriformes</taxon>
        <taxon>Polypteridae</taxon>
        <taxon>Erpetoichthys</taxon>
    </lineage>
</organism>
<evidence type="ECO:0000256" key="1">
    <source>
        <dbReference type="ARBA" id="ARBA00022737"/>
    </source>
</evidence>
<dbReference type="Pfam" id="PF08742">
    <property type="entry name" value="C8"/>
    <property type="match status" value="1"/>
</dbReference>
<dbReference type="SMART" id="SM00832">
    <property type="entry name" value="C8"/>
    <property type="match status" value="1"/>
</dbReference>
<reference evidence="5" key="1">
    <citation type="submission" date="2021-06" db="EMBL/GenBank/DDBJ databases">
        <authorList>
            <consortium name="Wellcome Sanger Institute Data Sharing"/>
        </authorList>
    </citation>
    <scope>NUCLEOTIDE SEQUENCE [LARGE SCALE GENOMIC DNA]</scope>
</reference>
<dbReference type="GeneTree" id="ENSGT00940000165245"/>
<sequence>YLSSTCYLTLSRFQSPESNSEFNINIQRDQNGHFIKIMITVDKVDTEIENGTISVDGQSISLPYDQKTIHIHKYGIFTRLQSRRGFLSVFWETQGSITDKVWTCRMIVSEFFINFCIPAPQAEAYENQCAVDSCNLLSFFFFLAATPSCPGDMIFTETGPALPPTCSNPSPSDITETISCQCPDGTIVNDLEEQAQCVPIEQCPCEYNGVVYQSGESRESLCESCLCRSGKWECVQENCTSRCKIESGSFFTTFDGRSYTVNGICTYVIATVSMKNKCYHNMHVRLLNYMLHSDVAIFWQSSQYIYVQTSFAMKLQVQIAPVMQLYVTLPVEAKGLIKGLCGNYNDIVTDEFMASSGILEPTADSFAMSWATQSEQCQNIFPECTRSDYGKFFFLLFRMYIKHILIQVIINSSIHFNKFSFFFPVPQCPSNQVFIYNMVSCNHTCQSLSEYDISCDVKGHPVDGCGCLNGQYMNDEGTCVSNIECPCYYKGKSLNPGMTQINGYECFQFYRTCSSNVSFTCVSGCYCQDGFYKDNAGNCVPLDQCPCMFGGQVYNSGDSVQVDCNTCICMNASWSCTHNDCPGKCQVYGDGHYQTFDMKWYSFDGNCEYTFVEDYCGNLNGTFRITVESVPCCEEALTCSRAVKITFKNTELVLRDLNLTEKTAGQNTISEGIINYSVDTVGLYLIVTISNGITLIWDKHTRITVILKSQWRNKVCGLCGNFDGNSKNELQTRSNSVVANILEFGNSWKVESCSDVVNQTFPCEKHWYCSAWAQRRCSIINQRTFQECHSKVDPQPYYDVCVQESCACEMEGRFLGFCTAVAAYAEACNEANVCVNWRTPDLCRMYSIA</sequence>
<dbReference type="SMART" id="SM00216">
    <property type="entry name" value="VWD"/>
    <property type="match status" value="2"/>
</dbReference>
<proteinExistence type="predicted"/>
<feature type="domain" description="VWFD" evidence="4">
    <location>
        <begin position="583"/>
        <end position="764"/>
    </location>
</feature>
<dbReference type="CDD" id="cd19941">
    <property type="entry name" value="TIL"/>
    <property type="match status" value="3"/>
</dbReference>
<evidence type="ECO:0000313" key="6">
    <source>
        <dbReference type="Proteomes" id="UP000694620"/>
    </source>
</evidence>
<dbReference type="InterPro" id="IPR001007">
    <property type="entry name" value="VWF_dom"/>
</dbReference>
<dbReference type="InterPro" id="IPR036084">
    <property type="entry name" value="Ser_inhib-like_sf"/>
</dbReference>
<reference evidence="5" key="3">
    <citation type="submission" date="2025-09" db="UniProtKB">
        <authorList>
            <consortium name="Ensembl"/>
        </authorList>
    </citation>
    <scope>IDENTIFICATION</scope>
</reference>